<reference evidence="5" key="2">
    <citation type="submission" date="2025-09" db="UniProtKB">
        <authorList>
            <consortium name="Ensembl"/>
        </authorList>
    </citation>
    <scope>IDENTIFICATION</scope>
</reference>
<dbReference type="PANTHER" id="PTHR13817:SF89">
    <property type="entry name" value="MYOMESIN-3"/>
    <property type="match status" value="1"/>
</dbReference>
<dbReference type="PRINTS" id="PR00014">
    <property type="entry name" value="FNTYPEIII"/>
</dbReference>
<dbReference type="SMART" id="SM00408">
    <property type="entry name" value="IGc2"/>
    <property type="match status" value="1"/>
</dbReference>
<evidence type="ECO:0008006" key="7">
    <source>
        <dbReference type="Google" id="ProtNLM"/>
    </source>
</evidence>
<organism evidence="5 6">
    <name type="scientific">Cyclopterus lumpus</name>
    <name type="common">Lumpsucker</name>
    <dbReference type="NCBI Taxonomy" id="8103"/>
    <lineage>
        <taxon>Eukaryota</taxon>
        <taxon>Metazoa</taxon>
        <taxon>Chordata</taxon>
        <taxon>Craniata</taxon>
        <taxon>Vertebrata</taxon>
        <taxon>Euteleostomi</taxon>
        <taxon>Actinopterygii</taxon>
        <taxon>Neopterygii</taxon>
        <taxon>Teleostei</taxon>
        <taxon>Neoteleostei</taxon>
        <taxon>Acanthomorphata</taxon>
        <taxon>Eupercaria</taxon>
        <taxon>Perciformes</taxon>
        <taxon>Cottioidei</taxon>
        <taxon>Cottales</taxon>
        <taxon>Cyclopteridae</taxon>
        <taxon>Cyclopterus</taxon>
    </lineage>
</organism>
<evidence type="ECO:0000256" key="2">
    <source>
        <dbReference type="ARBA" id="ARBA00023319"/>
    </source>
</evidence>
<protein>
    <recommendedName>
        <fullName evidence="7">Myomesin 3</fullName>
    </recommendedName>
</protein>
<dbReference type="InterPro" id="IPR036179">
    <property type="entry name" value="Ig-like_dom_sf"/>
</dbReference>
<dbReference type="InterPro" id="IPR003598">
    <property type="entry name" value="Ig_sub2"/>
</dbReference>
<proteinExistence type="predicted"/>
<dbReference type="InterPro" id="IPR007110">
    <property type="entry name" value="Ig-like_dom"/>
</dbReference>
<evidence type="ECO:0000313" key="5">
    <source>
        <dbReference type="Ensembl" id="ENSCLMP00005018679.1"/>
    </source>
</evidence>
<dbReference type="SUPFAM" id="SSF48726">
    <property type="entry name" value="Immunoglobulin"/>
    <property type="match status" value="1"/>
</dbReference>
<feature type="domain" description="Fibronectin type-III" evidence="4">
    <location>
        <begin position="49"/>
        <end position="145"/>
    </location>
</feature>
<dbReference type="InterPro" id="IPR013098">
    <property type="entry name" value="Ig_I-set"/>
</dbReference>
<dbReference type="InterPro" id="IPR050964">
    <property type="entry name" value="Striated_Muscle_Regulatory"/>
</dbReference>
<dbReference type="SMART" id="SM00409">
    <property type="entry name" value="IG"/>
    <property type="match status" value="1"/>
</dbReference>
<dbReference type="GO" id="GO:0045214">
    <property type="term" value="P:sarcomere organization"/>
    <property type="evidence" value="ECO:0007669"/>
    <property type="project" value="TreeGrafter"/>
</dbReference>
<dbReference type="Proteomes" id="UP000694565">
    <property type="component" value="Unplaced"/>
</dbReference>
<evidence type="ECO:0000259" key="3">
    <source>
        <dbReference type="PROSITE" id="PS50835"/>
    </source>
</evidence>
<dbReference type="Ensembl" id="ENSCLMT00005019695.1">
    <property type="protein sequence ID" value="ENSCLMP00005018679.1"/>
    <property type="gene ID" value="ENSCLMG00005009433.1"/>
</dbReference>
<dbReference type="InterPro" id="IPR013783">
    <property type="entry name" value="Ig-like_fold"/>
</dbReference>
<dbReference type="GO" id="GO:0003007">
    <property type="term" value="P:heart morphogenesis"/>
    <property type="evidence" value="ECO:0007669"/>
    <property type="project" value="UniProtKB-ARBA"/>
</dbReference>
<dbReference type="Gene3D" id="2.60.40.10">
    <property type="entry name" value="Immunoglobulins"/>
    <property type="match status" value="7"/>
</dbReference>
<dbReference type="SUPFAM" id="SSF49265">
    <property type="entry name" value="Fibronectin type III"/>
    <property type="match status" value="2"/>
</dbReference>
<evidence type="ECO:0000256" key="1">
    <source>
        <dbReference type="ARBA" id="ARBA00022737"/>
    </source>
</evidence>
<reference evidence="5" key="1">
    <citation type="submission" date="2025-08" db="UniProtKB">
        <authorList>
            <consortium name="Ensembl"/>
        </authorList>
    </citation>
    <scope>IDENTIFICATION</scope>
</reference>
<dbReference type="AlphaFoldDB" id="A0A8C2XH37"/>
<sequence>MEVNSPRFPVFDLAKGKQYCFRVRSINKYGVSDPSEPSAPISLAKPQEVPAPPHSVLAIRDTDTSVLLQWQEPEAKDDVLGYYVYCSESGKQDWKTVNNKPVPKTRFTVHGLKNRTEYVFRVKSVSRAGNSSYSDESRPILVKAAISVPSAPSAIALLLCTGSEMVLGWRAPVCHGGDPVRGYYLDQMDKSMETWREVNVEPAKERQFKVCNLTSGNLYQFRVFAANMAGVGKPSEASEAFLCEKWTMPEPGCPYDVQFREVRDGSLVLLWAAPLYEGWSPVTGYFLEISQGDQSDDWTLQIFHVFFYDIQVSDLQAGQTYRLRVLAVNEAGVGCASLSSEPVTVESQTGQPIGVDDDGFIFLGYEADDTDDESKCLWNKNYTEPIDASRARADAKKDGYVCACLYPSSLRHLKARMLCLFCCFFAVIALKSDWQVEVSEQGNVRLWLQTESLSDDAELRLVFNDREITSAPHRKINFDKAKGQVEILFDQLSQEDEGSYTAQLKDGRAKNQFTLVFVDQSESFTPVGITMFCSLCSQGPYFQEYLLWSVNEECELIINLRTEECICFLPCREKKIGQEARTKPGSNMEKVWIEICNPTENDKGKYTLEMFDGKETHKRYLDLSGQVFADAFACQQRLIATCFVSDRAKVTKGLPDVVAIMEGKSLCLTCFIDGEPAPEITWLRNDKEIANQNQFAITKEPKCSTITINDVNVADSGKYCIFVRNKYGSETVDVTVSVYKHGEKPPTHAVEMGFYA</sequence>
<dbReference type="GeneTree" id="ENSGT00940000158669"/>
<dbReference type="InterPro" id="IPR036116">
    <property type="entry name" value="FN3_sf"/>
</dbReference>
<feature type="domain" description="Fibronectin type-III" evidence="4">
    <location>
        <begin position="1"/>
        <end position="47"/>
    </location>
</feature>
<dbReference type="InterPro" id="IPR003599">
    <property type="entry name" value="Ig_sub"/>
</dbReference>
<name>A0A8C2XH37_CYCLU</name>
<dbReference type="GO" id="GO:0055013">
    <property type="term" value="P:cardiac muscle cell development"/>
    <property type="evidence" value="ECO:0007669"/>
    <property type="project" value="UniProtKB-ARBA"/>
</dbReference>
<dbReference type="Pfam" id="PF00041">
    <property type="entry name" value="fn3"/>
    <property type="match status" value="3"/>
</dbReference>
<dbReference type="PROSITE" id="PS50853">
    <property type="entry name" value="FN3"/>
    <property type="match status" value="4"/>
</dbReference>
<keyword evidence="2" id="KW-0393">Immunoglobulin domain</keyword>
<dbReference type="Pfam" id="PF07679">
    <property type="entry name" value="I-set"/>
    <property type="match status" value="1"/>
</dbReference>
<dbReference type="InterPro" id="IPR003961">
    <property type="entry name" value="FN3_dom"/>
</dbReference>
<dbReference type="PROSITE" id="PS50835">
    <property type="entry name" value="IG_LIKE"/>
    <property type="match status" value="1"/>
</dbReference>
<dbReference type="FunFam" id="2.60.40.10:FF:000107">
    <property type="entry name" value="Myosin, light chain kinase a"/>
    <property type="match status" value="1"/>
</dbReference>
<dbReference type="GO" id="GO:0031430">
    <property type="term" value="C:M band"/>
    <property type="evidence" value="ECO:0007669"/>
    <property type="project" value="TreeGrafter"/>
</dbReference>
<dbReference type="FunFam" id="2.60.40.10:FF:000179">
    <property type="entry name" value="Myomesin 2"/>
    <property type="match status" value="1"/>
</dbReference>
<dbReference type="PANTHER" id="PTHR13817">
    <property type="entry name" value="TITIN"/>
    <property type="match status" value="1"/>
</dbReference>
<feature type="domain" description="Fibronectin type-III" evidence="4">
    <location>
        <begin position="253"/>
        <end position="352"/>
    </location>
</feature>
<dbReference type="FunFam" id="2.60.40.10:FF:000029">
    <property type="entry name" value="Myomesin 1"/>
    <property type="match status" value="1"/>
</dbReference>
<evidence type="ECO:0000259" key="4">
    <source>
        <dbReference type="PROSITE" id="PS50853"/>
    </source>
</evidence>
<dbReference type="CDD" id="cd00063">
    <property type="entry name" value="FN3"/>
    <property type="match status" value="4"/>
</dbReference>
<feature type="domain" description="Fibronectin type-III" evidence="4">
    <location>
        <begin position="151"/>
        <end position="245"/>
    </location>
</feature>
<keyword evidence="1" id="KW-0677">Repeat</keyword>
<dbReference type="SMART" id="SM00060">
    <property type="entry name" value="FN3"/>
    <property type="match status" value="3"/>
</dbReference>
<keyword evidence="6" id="KW-1185">Reference proteome</keyword>
<accession>A0A8C2XH37</accession>
<feature type="domain" description="Ig-like" evidence="3">
    <location>
        <begin position="648"/>
        <end position="737"/>
    </location>
</feature>
<evidence type="ECO:0000313" key="6">
    <source>
        <dbReference type="Proteomes" id="UP000694565"/>
    </source>
</evidence>